<reference evidence="2" key="1">
    <citation type="submission" date="2014-11" db="EMBL/GenBank/DDBJ databases">
        <authorList>
            <person name="Otto D Thomas"/>
            <person name="Naeem Raeece"/>
        </authorList>
    </citation>
    <scope>NUCLEOTIDE SEQUENCE</scope>
</reference>
<dbReference type="EMBL" id="CDMZ01002569">
    <property type="protein sequence ID" value="CEM42939.1"/>
    <property type="molecule type" value="Genomic_DNA"/>
</dbReference>
<gene>
    <name evidence="2" type="ORF">Cvel_27153</name>
</gene>
<dbReference type="VEuPathDB" id="CryptoDB:Cvel_27153"/>
<feature type="compositionally biased region" description="Basic and acidic residues" evidence="1">
    <location>
        <begin position="43"/>
        <end position="59"/>
    </location>
</feature>
<protein>
    <submittedName>
        <fullName evidence="2">Uncharacterized protein</fullName>
    </submittedName>
</protein>
<dbReference type="AlphaFoldDB" id="A0A0G4HFQ6"/>
<name>A0A0G4HFQ6_9ALVE</name>
<evidence type="ECO:0000256" key="1">
    <source>
        <dbReference type="SAM" id="MobiDB-lite"/>
    </source>
</evidence>
<organism evidence="2">
    <name type="scientific">Chromera velia CCMP2878</name>
    <dbReference type="NCBI Taxonomy" id="1169474"/>
    <lineage>
        <taxon>Eukaryota</taxon>
        <taxon>Sar</taxon>
        <taxon>Alveolata</taxon>
        <taxon>Colpodellida</taxon>
        <taxon>Chromeraceae</taxon>
        <taxon>Chromera</taxon>
    </lineage>
</organism>
<sequence length="317" mass="35359">MVFPGTQTVADMLVHWLFVECSGERVEWHALVFLPPAQGGTGGDRERERERERQRERERERERDLSVFVFAGQSGVTPVRTSDTSLTIFDEYLGINLQYDPAALPDWSTTHSWKKAKVLTPKSKNEMESMTLAVHNVNGQLKLVIRGGYHIKNWLKREGAGWKVEGAPPNTWVVPTILFTQLRSRSPALPNLLSQHNVPLFIRYRVRANGIPEIHDFTQYMSGGDETDVSGVSLSPPLCPSMRVCVCVTTALREFTGGTSLSRAVGATHVQDRTAQDHQVLYGMLSAFFAGSFRSIEDAAAKQGEGTLELSFRPSLT</sequence>
<accession>A0A0G4HFQ6</accession>
<proteinExistence type="predicted"/>
<evidence type="ECO:0000313" key="2">
    <source>
        <dbReference type="EMBL" id="CEM42939.1"/>
    </source>
</evidence>
<feature type="region of interest" description="Disordered" evidence="1">
    <location>
        <begin position="37"/>
        <end position="59"/>
    </location>
</feature>